<dbReference type="GO" id="GO:0003700">
    <property type="term" value="F:DNA-binding transcription factor activity"/>
    <property type="evidence" value="ECO:0007669"/>
    <property type="project" value="InterPro"/>
</dbReference>
<name>A0A6H1ZWY4_9ZZZZ</name>
<dbReference type="InterPro" id="IPR007630">
    <property type="entry name" value="RNA_pol_sigma70_r4"/>
</dbReference>
<dbReference type="EMBL" id="MT142534">
    <property type="protein sequence ID" value="QJA84777.1"/>
    <property type="molecule type" value="Genomic_DNA"/>
</dbReference>
<evidence type="ECO:0000313" key="4">
    <source>
        <dbReference type="EMBL" id="QJH95139.1"/>
    </source>
</evidence>
<dbReference type="InterPro" id="IPR036388">
    <property type="entry name" value="WH-like_DNA-bd_sf"/>
</dbReference>
<dbReference type="GO" id="GO:0006352">
    <property type="term" value="P:DNA-templated transcription initiation"/>
    <property type="evidence" value="ECO:0007669"/>
    <property type="project" value="InterPro"/>
</dbReference>
<dbReference type="Pfam" id="PF04545">
    <property type="entry name" value="Sigma70_r4"/>
    <property type="match status" value="1"/>
</dbReference>
<dbReference type="Gene3D" id="1.10.10.10">
    <property type="entry name" value="Winged helix-like DNA-binding domain superfamily/Winged helix DNA-binding domain"/>
    <property type="match status" value="1"/>
</dbReference>
<accession>A0A6H1ZWY4</accession>
<proteinExistence type="predicted"/>
<dbReference type="AlphaFoldDB" id="A0A6H1ZWY4"/>
<dbReference type="EMBL" id="MT144613">
    <property type="protein sequence ID" value="QJH95139.1"/>
    <property type="molecule type" value="Genomic_DNA"/>
</dbReference>
<reference evidence="2" key="1">
    <citation type="submission" date="2020-03" db="EMBL/GenBank/DDBJ databases">
        <title>The deep terrestrial virosphere.</title>
        <authorList>
            <person name="Holmfeldt K."/>
            <person name="Nilsson E."/>
            <person name="Simone D."/>
            <person name="Lopez-Fernandez M."/>
            <person name="Wu X."/>
            <person name="de Brujin I."/>
            <person name="Lundin D."/>
            <person name="Andersson A."/>
            <person name="Bertilsson S."/>
            <person name="Dopson M."/>
        </authorList>
    </citation>
    <scope>NUCLEOTIDE SEQUENCE</scope>
    <source>
        <strain evidence="3">MM415A00170</strain>
        <strain evidence="2">TM448A02319</strain>
        <strain evidence="4">TM448B00346</strain>
    </source>
</reference>
<dbReference type="SUPFAM" id="SSF88659">
    <property type="entry name" value="Sigma3 and sigma4 domains of RNA polymerase sigma factors"/>
    <property type="match status" value="1"/>
</dbReference>
<gene>
    <name evidence="3" type="ORF">MM415A00170_0041</name>
    <name evidence="2" type="ORF">TM448A02319_0006</name>
    <name evidence="4" type="ORF">TM448B00346_0037</name>
</gene>
<dbReference type="InterPro" id="IPR013324">
    <property type="entry name" value="RNA_pol_sigma_r3/r4-like"/>
</dbReference>
<dbReference type="EMBL" id="MT144292">
    <property type="protein sequence ID" value="QJA51837.1"/>
    <property type="molecule type" value="Genomic_DNA"/>
</dbReference>
<evidence type="ECO:0000259" key="1">
    <source>
        <dbReference type="Pfam" id="PF04545"/>
    </source>
</evidence>
<protein>
    <submittedName>
        <fullName evidence="2">Putative sigma-70 region domain containing protein</fullName>
    </submittedName>
</protein>
<organism evidence="2">
    <name type="scientific">viral metagenome</name>
    <dbReference type="NCBI Taxonomy" id="1070528"/>
    <lineage>
        <taxon>unclassified sequences</taxon>
        <taxon>metagenomes</taxon>
        <taxon>organismal metagenomes</taxon>
    </lineage>
</organism>
<evidence type="ECO:0000313" key="3">
    <source>
        <dbReference type="EMBL" id="QJA84777.1"/>
    </source>
</evidence>
<evidence type="ECO:0000313" key="2">
    <source>
        <dbReference type="EMBL" id="QJA51837.1"/>
    </source>
</evidence>
<sequence length="178" mass="19949">MTAVDKVIELRRANSCATLEQIGNRAGVTRQRVSQILLKAGLTTRHYIQDYLCIVCGAAIKTSYGYKRKGLFCSQKCRSEYHTVTVECEICGKQVKRLISRVLSYPGNPNRHNHIFCGRKCWETWAAKNAGFGNKYRKVPKDTGATIRTIYQTGVPLPTIAKDIGISLGYAYKLKGKN</sequence>
<feature type="domain" description="RNA polymerase sigma-70 region 4" evidence="1">
    <location>
        <begin position="6"/>
        <end position="40"/>
    </location>
</feature>